<dbReference type="Gene3D" id="3.30.565.10">
    <property type="entry name" value="Histidine kinase-like ATPase, C-terminal domain"/>
    <property type="match status" value="1"/>
</dbReference>
<dbReference type="PANTHER" id="PTHR45436:SF5">
    <property type="entry name" value="SENSOR HISTIDINE KINASE TRCS"/>
    <property type="match status" value="1"/>
</dbReference>
<keyword evidence="7 13" id="KW-0418">Kinase</keyword>
<dbReference type="InterPro" id="IPR036097">
    <property type="entry name" value="HisK_dim/P_sf"/>
</dbReference>
<dbReference type="Pfam" id="PF00512">
    <property type="entry name" value="HisKA"/>
    <property type="match status" value="1"/>
</dbReference>
<feature type="region of interest" description="Disordered" evidence="10">
    <location>
        <begin position="1"/>
        <end position="26"/>
    </location>
</feature>
<keyword evidence="4" id="KW-0597">Phosphoprotein</keyword>
<evidence type="ECO:0000259" key="12">
    <source>
        <dbReference type="PROSITE" id="PS50109"/>
    </source>
</evidence>
<dbReference type="GO" id="GO:0016020">
    <property type="term" value="C:membrane"/>
    <property type="evidence" value="ECO:0007669"/>
    <property type="project" value="UniProtKB-SubCell"/>
</dbReference>
<reference evidence="14" key="1">
    <citation type="submission" date="2017-05" db="EMBL/GenBank/DDBJ databases">
        <title>Complete and WGS of Bordetella genogroups.</title>
        <authorList>
            <person name="Spilker T."/>
            <person name="Lipuma J."/>
        </authorList>
    </citation>
    <scope>NUCLEOTIDE SEQUENCE [LARGE SCALE GENOMIC DNA]</scope>
    <source>
        <strain evidence="14">AU16122</strain>
    </source>
</reference>
<evidence type="ECO:0000256" key="7">
    <source>
        <dbReference type="ARBA" id="ARBA00022777"/>
    </source>
</evidence>
<dbReference type="InterPro" id="IPR050428">
    <property type="entry name" value="TCS_sensor_his_kinase"/>
</dbReference>
<proteinExistence type="predicted"/>
<dbReference type="SMART" id="SM00387">
    <property type="entry name" value="HATPase_c"/>
    <property type="match status" value="1"/>
</dbReference>
<dbReference type="InterPro" id="IPR003594">
    <property type="entry name" value="HATPase_dom"/>
</dbReference>
<comment type="subcellular location">
    <subcellularLocation>
        <location evidence="2">Membrane</location>
    </subcellularLocation>
</comment>
<dbReference type="OrthoDB" id="8554694at2"/>
<evidence type="ECO:0000256" key="5">
    <source>
        <dbReference type="ARBA" id="ARBA00022679"/>
    </source>
</evidence>
<feature type="domain" description="Histidine kinase" evidence="12">
    <location>
        <begin position="167"/>
        <end position="380"/>
    </location>
</feature>
<organism evidence="13 14">
    <name type="scientific">Bordetella genomosp. 10</name>
    <dbReference type="NCBI Taxonomy" id="1416804"/>
    <lineage>
        <taxon>Bacteria</taxon>
        <taxon>Pseudomonadati</taxon>
        <taxon>Pseudomonadota</taxon>
        <taxon>Betaproteobacteria</taxon>
        <taxon>Burkholderiales</taxon>
        <taxon>Alcaligenaceae</taxon>
        <taxon>Bordetella</taxon>
    </lineage>
</organism>
<evidence type="ECO:0000256" key="1">
    <source>
        <dbReference type="ARBA" id="ARBA00000085"/>
    </source>
</evidence>
<evidence type="ECO:0000256" key="10">
    <source>
        <dbReference type="SAM" id="MobiDB-lite"/>
    </source>
</evidence>
<dbReference type="AlphaFoldDB" id="A0A261S9D2"/>
<evidence type="ECO:0000313" key="14">
    <source>
        <dbReference type="Proteomes" id="UP000216020"/>
    </source>
</evidence>
<dbReference type="PRINTS" id="PR00344">
    <property type="entry name" value="BCTRLSENSOR"/>
</dbReference>
<dbReference type="SMART" id="SM00388">
    <property type="entry name" value="HisKA"/>
    <property type="match status" value="1"/>
</dbReference>
<gene>
    <name evidence="13" type="ORF">CAL29_10560</name>
</gene>
<dbReference type="InterPro" id="IPR036890">
    <property type="entry name" value="HATPase_C_sf"/>
</dbReference>
<dbReference type="Proteomes" id="UP000216020">
    <property type="component" value="Unassembled WGS sequence"/>
</dbReference>
<dbReference type="Gene3D" id="1.10.287.130">
    <property type="match status" value="1"/>
</dbReference>
<dbReference type="PANTHER" id="PTHR45436">
    <property type="entry name" value="SENSOR HISTIDINE KINASE YKOH"/>
    <property type="match status" value="1"/>
</dbReference>
<dbReference type="SUPFAM" id="SSF55874">
    <property type="entry name" value="ATPase domain of HSP90 chaperone/DNA topoisomerase II/histidine kinase"/>
    <property type="match status" value="1"/>
</dbReference>
<dbReference type="EC" id="2.7.13.3" evidence="3"/>
<feature type="transmembrane region" description="Helical" evidence="11">
    <location>
        <begin position="83"/>
        <end position="103"/>
    </location>
</feature>
<feature type="transmembrane region" description="Helical" evidence="11">
    <location>
        <begin position="47"/>
        <end position="71"/>
    </location>
</feature>
<comment type="catalytic activity">
    <reaction evidence="1">
        <text>ATP + protein L-histidine = ADP + protein N-phospho-L-histidine.</text>
        <dbReference type="EC" id="2.7.13.3"/>
    </reaction>
</comment>
<dbReference type="GO" id="GO:0000155">
    <property type="term" value="F:phosphorelay sensor kinase activity"/>
    <property type="evidence" value="ECO:0007669"/>
    <property type="project" value="InterPro"/>
</dbReference>
<sequence length="392" mass="42873">MSVDTRSEPVAPHALRNSGPDAPARPAAADAIARPGLLPAGSLARHLVVRLLPAILLLVLLDLAATWVITHKIDLAIWMLEDFFWLMVLGQAILMVAFAWVVVHGVRSGLRSVNLLSEEISQRSIDDMQPLEVAGVPAEMEPLVLRTNDLLARLDSSLAAQRRFIGHAAHQLRTPLSGLRLESELMLSRPLPDDVRARAERIKAVSDRMIRLGQQLLVLARADPNARPQDSFQRVDLCDWVRASGAEWIPRTRAAQVQLDLVAPDEPVWIDADPLLLDELLGNLIDNAMRYGNPGGCITLHVGSNPPSLTVMDDGPGIAAEDRDRVFEAFYRSPSATAGGSGLGLAIVREIAHAHGAWWKLTSRPEYPGTRLTVVFPGPRKGAQLTRHDKQV</sequence>
<evidence type="ECO:0000256" key="4">
    <source>
        <dbReference type="ARBA" id="ARBA00022553"/>
    </source>
</evidence>
<keyword evidence="6 11" id="KW-0812">Transmembrane</keyword>
<dbReference type="CDD" id="cd00082">
    <property type="entry name" value="HisKA"/>
    <property type="match status" value="1"/>
</dbReference>
<dbReference type="EMBL" id="NEVM01000002">
    <property type="protein sequence ID" value="OZI33994.1"/>
    <property type="molecule type" value="Genomic_DNA"/>
</dbReference>
<name>A0A261S9D2_9BORD</name>
<dbReference type="InterPro" id="IPR003661">
    <property type="entry name" value="HisK_dim/P_dom"/>
</dbReference>
<protein>
    <recommendedName>
        <fullName evidence="3">histidine kinase</fullName>
        <ecNumber evidence="3">2.7.13.3</ecNumber>
    </recommendedName>
</protein>
<keyword evidence="9 11" id="KW-0472">Membrane</keyword>
<comment type="caution">
    <text evidence="13">The sequence shown here is derived from an EMBL/GenBank/DDBJ whole genome shotgun (WGS) entry which is preliminary data.</text>
</comment>
<evidence type="ECO:0000256" key="2">
    <source>
        <dbReference type="ARBA" id="ARBA00004370"/>
    </source>
</evidence>
<dbReference type="SUPFAM" id="SSF47384">
    <property type="entry name" value="Homodimeric domain of signal transducing histidine kinase"/>
    <property type="match status" value="1"/>
</dbReference>
<dbReference type="InterPro" id="IPR004358">
    <property type="entry name" value="Sig_transdc_His_kin-like_C"/>
</dbReference>
<dbReference type="InterPro" id="IPR005467">
    <property type="entry name" value="His_kinase_dom"/>
</dbReference>
<dbReference type="Pfam" id="PF02518">
    <property type="entry name" value="HATPase_c"/>
    <property type="match status" value="1"/>
</dbReference>
<evidence type="ECO:0000256" key="9">
    <source>
        <dbReference type="ARBA" id="ARBA00023136"/>
    </source>
</evidence>
<evidence type="ECO:0000256" key="3">
    <source>
        <dbReference type="ARBA" id="ARBA00012438"/>
    </source>
</evidence>
<keyword evidence="8 11" id="KW-1133">Transmembrane helix</keyword>
<evidence type="ECO:0000256" key="11">
    <source>
        <dbReference type="SAM" id="Phobius"/>
    </source>
</evidence>
<evidence type="ECO:0000256" key="8">
    <source>
        <dbReference type="ARBA" id="ARBA00022989"/>
    </source>
</evidence>
<dbReference type="PROSITE" id="PS50109">
    <property type="entry name" value="HIS_KIN"/>
    <property type="match status" value="1"/>
</dbReference>
<accession>A0A261S9D2</accession>
<evidence type="ECO:0000256" key="6">
    <source>
        <dbReference type="ARBA" id="ARBA00022692"/>
    </source>
</evidence>
<dbReference type="CDD" id="cd00075">
    <property type="entry name" value="HATPase"/>
    <property type="match status" value="1"/>
</dbReference>
<keyword evidence="14" id="KW-1185">Reference proteome</keyword>
<evidence type="ECO:0000313" key="13">
    <source>
        <dbReference type="EMBL" id="OZI33994.1"/>
    </source>
</evidence>
<keyword evidence="5" id="KW-0808">Transferase</keyword>